<feature type="transmembrane region" description="Helical" evidence="10">
    <location>
        <begin position="434"/>
        <end position="454"/>
    </location>
</feature>
<dbReference type="OrthoDB" id="9780160at2"/>
<dbReference type="GO" id="GO:0005886">
    <property type="term" value="C:plasma membrane"/>
    <property type="evidence" value="ECO:0007669"/>
    <property type="project" value="UniProtKB-SubCell"/>
</dbReference>
<evidence type="ECO:0000256" key="5">
    <source>
        <dbReference type="ARBA" id="ARBA00022692"/>
    </source>
</evidence>
<feature type="transmembrane region" description="Helical" evidence="10">
    <location>
        <begin position="271"/>
        <end position="291"/>
    </location>
</feature>
<keyword evidence="8 10" id="KW-0472">Membrane</keyword>
<dbReference type="NCBIfam" id="TIGR00797">
    <property type="entry name" value="matE"/>
    <property type="match status" value="1"/>
</dbReference>
<comment type="subcellular location">
    <subcellularLocation>
        <location evidence="1">Cell membrane</location>
        <topology evidence="1">Multi-pass membrane protein</topology>
    </subcellularLocation>
</comment>
<keyword evidence="7" id="KW-0406">Ion transport</keyword>
<dbReference type="InterPro" id="IPR002528">
    <property type="entry name" value="MATE_fam"/>
</dbReference>
<dbReference type="CDD" id="cd13131">
    <property type="entry name" value="MATE_NorM_like"/>
    <property type="match status" value="1"/>
</dbReference>
<feature type="transmembrane region" description="Helical" evidence="10">
    <location>
        <begin position="298"/>
        <end position="319"/>
    </location>
</feature>
<dbReference type="PIRSF" id="PIRSF006603">
    <property type="entry name" value="DinF"/>
    <property type="match status" value="1"/>
</dbReference>
<keyword evidence="12" id="KW-1185">Reference proteome</keyword>
<accession>A0A4U1IVQ4</accession>
<dbReference type="Pfam" id="PF01554">
    <property type="entry name" value="MatE"/>
    <property type="match status" value="2"/>
</dbReference>
<evidence type="ECO:0000256" key="9">
    <source>
        <dbReference type="ARBA" id="ARBA00031636"/>
    </source>
</evidence>
<dbReference type="PANTHER" id="PTHR43298:SF2">
    <property type="entry name" value="FMN_FAD EXPORTER YEEO-RELATED"/>
    <property type="match status" value="1"/>
</dbReference>
<sequence length="465" mass="48017">MSIPPYAPRPILSSPNRLWTEVRETAALAMPLAGFQLGYMLMGIVDFVMVGRLGALAMAGVGVGSAVWTAFQVIGVGLLLGLDPLFAQAIGARRHARARAVLRQGLVLAALASIPLALAALSLPRLFALANVEPEVASVATSYVHVRLWGLLPTLMTVAVRSYLQATQQVRTLVVAMVIANIVNAVANALLVFGDGSLHALGLPGLGLPALGVEGSALATVISTVVALAILLWRATRGRQPDEVEESAPLSLMLTALRVGVPVALQLLAEVGAFSAVTTLAGSLGSVPAAAHSLANTVMSFLFSIALGVGSATTVRVGYAVGREDAEGVRMAWLAGLLVGCGTMVFGGLLLFVAPTGIARLLTDDETVVAAAPALLRIAALYQVCDGAQVVSSAALRGAGDTWVTVYAYILGYYALGLPLGVVLGLVSQLGVVGLWWGLALGVTTAAMVLLLRFRIVSSRPIIRV</sequence>
<feature type="transmembrane region" description="Helical" evidence="10">
    <location>
        <begin position="406"/>
        <end position="428"/>
    </location>
</feature>
<evidence type="ECO:0000313" key="12">
    <source>
        <dbReference type="Proteomes" id="UP000309215"/>
    </source>
</evidence>
<protein>
    <recommendedName>
        <fullName evidence="9">Multidrug-efflux transporter</fullName>
    </recommendedName>
</protein>
<keyword evidence="4" id="KW-1003">Cell membrane</keyword>
<evidence type="ECO:0000256" key="6">
    <source>
        <dbReference type="ARBA" id="ARBA00022989"/>
    </source>
</evidence>
<dbReference type="PANTHER" id="PTHR43298">
    <property type="entry name" value="MULTIDRUG RESISTANCE PROTEIN NORM-RELATED"/>
    <property type="match status" value="1"/>
</dbReference>
<evidence type="ECO:0000256" key="7">
    <source>
        <dbReference type="ARBA" id="ARBA00023065"/>
    </source>
</evidence>
<feature type="transmembrane region" description="Helical" evidence="10">
    <location>
        <begin position="213"/>
        <end position="235"/>
    </location>
</feature>
<organism evidence="11 12">
    <name type="scientific">Polyangium fumosum</name>
    <dbReference type="NCBI Taxonomy" id="889272"/>
    <lineage>
        <taxon>Bacteria</taxon>
        <taxon>Pseudomonadati</taxon>
        <taxon>Myxococcota</taxon>
        <taxon>Polyangia</taxon>
        <taxon>Polyangiales</taxon>
        <taxon>Polyangiaceae</taxon>
        <taxon>Polyangium</taxon>
    </lineage>
</organism>
<evidence type="ECO:0000256" key="3">
    <source>
        <dbReference type="ARBA" id="ARBA00022449"/>
    </source>
</evidence>
<dbReference type="GO" id="GO:0042910">
    <property type="term" value="F:xenobiotic transmembrane transporter activity"/>
    <property type="evidence" value="ECO:0007669"/>
    <property type="project" value="InterPro"/>
</dbReference>
<feature type="transmembrane region" description="Helical" evidence="10">
    <location>
        <begin position="143"/>
        <end position="160"/>
    </location>
</feature>
<evidence type="ECO:0000256" key="4">
    <source>
        <dbReference type="ARBA" id="ARBA00022475"/>
    </source>
</evidence>
<gene>
    <name evidence="11" type="ORF">E8A74_40700</name>
</gene>
<comment type="caution">
    <text evidence="11">The sequence shown here is derived from an EMBL/GenBank/DDBJ whole genome shotgun (WGS) entry which is preliminary data.</text>
</comment>
<dbReference type="EMBL" id="SSMQ01000066">
    <property type="protein sequence ID" value="TKC98592.1"/>
    <property type="molecule type" value="Genomic_DNA"/>
</dbReference>
<evidence type="ECO:0000256" key="10">
    <source>
        <dbReference type="SAM" id="Phobius"/>
    </source>
</evidence>
<feature type="transmembrane region" description="Helical" evidence="10">
    <location>
        <begin position="26"/>
        <end position="49"/>
    </location>
</feature>
<evidence type="ECO:0000256" key="8">
    <source>
        <dbReference type="ARBA" id="ARBA00023136"/>
    </source>
</evidence>
<feature type="transmembrane region" description="Helical" evidence="10">
    <location>
        <begin position="331"/>
        <end position="353"/>
    </location>
</feature>
<feature type="transmembrane region" description="Helical" evidence="10">
    <location>
        <begin position="101"/>
        <end position="123"/>
    </location>
</feature>
<keyword evidence="6 10" id="KW-1133">Transmembrane helix</keyword>
<dbReference type="Proteomes" id="UP000309215">
    <property type="component" value="Unassembled WGS sequence"/>
</dbReference>
<evidence type="ECO:0000313" key="11">
    <source>
        <dbReference type="EMBL" id="TKC98592.1"/>
    </source>
</evidence>
<dbReference type="InterPro" id="IPR050222">
    <property type="entry name" value="MATE_MdtK"/>
</dbReference>
<keyword evidence="2" id="KW-0813">Transport</keyword>
<feature type="transmembrane region" description="Helical" evidence="10">
    <location>
        <begin position="172"/>
        <end position="193"/>
    </location>
</feature>
<dbReference type="GO" id="GO:0015297">
    <property type="term" value="F:antiporter activity"/>
    <property type="evidence" value="ECO:0007669"/>
    <property type="project" value="UniProtKB-KW"/>
</dbReference>
<dbReference type="InterPro" id="IPR048279">
    <property type="entry name" value="MdtK-like"/>
</dbReference>
<keyword evidence="3" id="KW-0050">Antiport</keyword>
<feature type="transmembrane region" description="Helical" evidence="10">
    <location>
        <begin position="55"/>
        <end position="80"/>
    </location>
</feature>
<keyword evidence="5 10" id="KW-0812">Transmembrane</keyword>
<dbReference type="AlphaFoldDB" id="A0A4U1IVQ4"/>
<dbReference type="GO" id="GO:0006811">
    <property type="term" value="P:monoatomic ion transport"/>
    <property type="evidence" value="ECO:0007669"/>
    <property type="project" value="UniProtKB-KW"/>
</dbReference>
<name>A0A4U1IVQ4_9BACT</name>
<proteinExistence type="predicted"/>
<evidence type="ECO:0000256" key="1">
    <source>
        <dbReference type="ARBA" id="ARBA00004651"/>
    </source>
</evidence>
<reference evidence="11 12" key="1">
    <citation type="submission" date="2019-04" db="EMBL/GenBank/DDBJ databases">
        <authorList>
            <person name="Li Y."/>
            <person name="Wang J."/>
        </authorList>
    </citation>
    <scope>NUCLEOTIDE SEQUENCE [LARGE SCALE GENOMIC DNA]</scope>
    <source>
        <strain evidence="11 12">DSM 14668</strain>
    </source>
</reference>
<evidence type="ECO:0000256" key="2">
    <source>
        <dbReference type="ARBA" id="ARBA00022448"/>
    </source>
</evidence>